<dbReference type="InterPro" id="IPR001034">
    <property type="entry name" value="DeoR_HTH"/>
</dbReference>
<comment type="caution">
    <text evidence="5">The sequence shown here is derived from an EMBL/GenBank/DDBJ whole genome shotgun (WGS) entry which is preliminary data.</text>
</comment>
<dbReference type="PROSITE" id="PS00894">
    <property type="entry name" value="HTH_DEOR_1"/>
    <property type="match status" value="1"/>
</dbReference>
<dbReference type="Proteomes" id="UP000678228">
    <property type="component" value="Unassembled WGS sequence"/>
</dbReference>
<dbReference type="InterPro" id="IPR036390">
    <property type="entry name" value="WH_DNA-bd_sf"/>
</dbReference>
<evidence type="ECO:0000313" key="5">
    <source>
        <dbReference type="EMBL" id="MBP3953248.1"/>
    </source>
</evidence>
<dbReference type="GO" id="GO:0003677">
    <property type="term" value="F:DNA binding"/>
    <property type="evidence" value="ECO:0007669"/>
    <property type="project" value="UniProtKB-KW"/>
</dbReference>
<evidence type="ECO:0000256" key="3">
    <source>
        <dbReference type="ARBA" id="ARBA00023163"/>
    </source>
</evidence>
<dbReference type="InterPro" id="IPR018356">
    <property type="entry name" value="Tscrpt_reg_HTH_DeoR_CS"/>
</dbReference>
<dbReference type="PANTHER" id="PTHR30363">
    <property type="entry name" value="HTH-TYPE TRANSCRIPTIONAL REGULATOR SRLR-RELATED"/>
    <property type="match status" value="1"/>
</dbReference>
<dbReference type="EMBL" id="JAGKSQ010000011">
    <property type="protein sequence ID" value="MBP3953248.1"/>
    <property type="molecule type" value="Genomic_DNA"/>
</dbReference>
<reference evidence="5" key="1">
    <citation type="submission" date="2021-03" db="EMBL/GenBank/DDBJ databases">
        <title>Bacillus suaedae sp. nov., isolated from Suaeda aralocaspica.</title>
        <authorList>
            <person name="Lei R.F.R."/>
        </authorList>
    </citation>
    <scope>NUCLEOTIDE SEQUENCE</scope>
    <source>
        <strain evidence="5">YZJH907-2</strain>
    </source>
</reference>
<accession>A0A941ARU0</accession>
<name>A0A941ARU0_9BACI</name>
<dbReference type="GO" id="GO:0003700">
    <property type="term" value="F:DNA-binding transcription factor activity"/>
    <property type="evidence" value="ECO:0007669"/>
    <property type="project" value="InterPro"/>
</dbReference>
<keyword evidence="3" id="KW-0804">Transcription</keyword>
<dbReference type="InterPro" id="IPR037171">
    <property type="entry name" value="NagB/RpiA_transferase-like"/>
</dbReference>
<dbReference type="Pfam" id="PF08220">
    <property type="entry name" value="HTH_DeoR"/>
    <property type="match status" value="1"/>
</dbReference>
<keyword evidence="6" id="KW-1185">Reference proteome</keyword>
<dbReference type="RefSeq" id="WP_210599105.1">
    <property type="nucleotide sequence ID" value="NZ_JAGKSQ010000011.1"/>
</dbReference>
<gene>
    <name evidence="5" type="ORF">J7W16_19160</name>
</gene>
<keyword evidence="2" id="KW-0238">DNA-binding</keyword>
<feature type="domain" description="HTH deoR-type" evidence="4">
    <location>
        <begin position="3"/>
        <end position="58"/>
    </location>
</feature>
<organism evidence="5 6">
    <name type="scientific">Halalkalibacter suaedae</name>
    <dbReference type="NCBI Taxonomy" id="2822140"/>
    <lineage>
        <taxon>Bacteria</taxon>
        <taxon>Bacillati</taxon>
        <taxon>Bacillota</taxon>
        <taxon>Bacilli</taxon>
        <taxon>Bacillales</taxon>
        <taxon>Bacillaceae</taxon>
        <taxon>Halalkalibacter</taxon>
    </lineage>
</organism>
<dbReference type="InterPro" id="IPR050313">
    <property type="entry name" value="Carb_Metab_HTH_regulators"/>
</dbReference>
<dbReference type="SMART" id="SM00420">
    <property type="entry name" value="HTH_DEOR"/>
    <property type="match status" value="1"/>
</dbReference>
<proteinExistence type="predicted"/>
<dbReference type="SUPFAM" id="SSF46785">
    <property type="entry name" value="Winged helix' DNA-binding domain"/>
    <property type="match status" value="1"/>
</dbReference>
<dbReference type="Pfam" id="PF00455">
    <property type="entry name" value="DeoRC"/>
    <property type="match status" value="1"/>
</dbReference>
<evidence type="ECO:0000256" key="2">
    <source>
        <dbReference type="ARBA" id="ARBA00023125"/>
    </source>
</evidence>
<evidence type="ECO:0000256" key="1">
    <source>
        <dbReference type="ARBA" id="ARBA00023015"/>
    </source>
</evidence>
<dbReference type="SUPFAM" id="SSF100950">
    <property type="entry name" value="NagB/RpiA/CoA transferase-like"/>
    <property type="match status" value="1"/>
</dbReference>
<dbReference type="Gene3D" id="1.10.10.10">
    <property type="entry name" value="Winged helix-like DNA-binding domain superfamily/Winged helix DNA-binding domain"/>
    <property type="match status" value="1"/>
</dbReference>
<evidence type="ECO:0000313" key="6">
    <source>
        <dbReference type="Proteomes" id="UP000678228"/>
    </source>
</evidence>
<dbReference type="InterPro" id="IPR036388">
    <property type="entry name" value="WH-like_DNA-bd_sf"/>
</dbReference>
<dbReference type="AlphaFoldDB" id="A0A941ARU0"/>
<dbReference type="SMART" id="SM01134">
    <property type="entry name" value="DeoRC"/>
    <property type="match status" value="1"/>
</dbReference>
<evidence type="ECO:0000259" key="4">
    <source>
        <dbReference type="PROSITE" id="PS51000"/>
    </source>
</evidence>
<dbReference type="InterPro" id="IPR014036">
    <property type="entry name" value="DeoR-like_C"/>
</dbReference>
<protein>
    <submittedName>
        <fullName evidence="5">DeoR/GlpR transcriptional regulator</fullName>
    </submittedName>
</protein>
<sequence length="254" mass="28892">MLVQERYDRIIEMLEDAHSVKVQEFVDEFRVSAETVRRDLEYLESIGKLKRVHGGAILERDNSQEQSFTTRETLHSDEKIEIANLAMQFVQEEQVIALDVSTTNTEIAKALKQRFRKLTIITNSLPIVLELSTMPQYTIILSGGTLRNEELCVVGELAESFLSQFHISLFFMSMSGISLHAGLTDYGIGEWNIKKKMMQQAKSVYVVADSSKFDAVSMLKVCSFDKIEAIITDSKLPSKVKDNYIQNNIKIINE</sequence>
<dbReference type="Gene3D" id="3.40.50.1360">
    <property type="match status" value="1"/>
</dbReference>
<dbReference type="PROSITE" id="PS51000">
    <property type="entry name" value="HTH_DEOR_2"/>
    <property type="match status" value="1"/>
</dbReference>
<keyword evidence="1" id="KW-0805">Transcription regulation</keyword>
<dbReference type="PRINTS" id="PR00037">
    <property type="entry name" value="HTHLACR"/>
</dbReference>
<dbReference type="PANTHER" id="PTHR30363:SF44">
    <property type="entry name" value="AGA OPERON TRANSCRIPTIONAL REPRESSOR-RELATED"/>
    <property type="match status" value="1"/>
</dbReference>